<dbReference type="RefSeq" id="WP_168005312.1">
    <property type="nucleotide sequence ID" value="NZ_JAATHJ010000005.1"/>
</dbReference>
<keyword evidence="3 8" id="KW-0808">Transferase</keyword>
<name>A0A969PS92_9BACI</name>
<evidence type="ECO:0000313" key="10">
    <source>
        <dbReference type="EMBL" id="NJP37023.1"/>
    </source>
</evidence>
<keyword evidence="6 8" id="KW-0067">ATP-binding</keyword>
<organism evidence="10 11">
    <name type="scientific">Alkalicoccus luteus</name>
    <dbReference type="NCBI Taxonomy" id="1237094"/>
    <lineage>
        <taxon>Bacteria</taxon>
        <taxon>Bacillati</taxon>
        <taxon>Bacillota</taxon>
        <taxon>Bacilli</taxon>
        <taxon>Bacillales</taxon>
        <taxon>Bacillaceae</taxon>
        <taxon>Alkalicoccus</taxon>
    </lineage>
</organism>
<dbReference type="SUPFAM" id="SSF52540">
    <property type="entry name" value="P-loop containing nucleoside triphosphate hydrolases"/>
    <property type="match status" value="1"/>
</dbReference>
<dbReference type="EC" id="2.7.1.24" evidence="8 9"/>
<feature type="binding site" evidence="8">
    <location>
        <begin position="10"/>
        <end position="15"/>
    </location>
    <ligand>
        <name>ATP</name>
        <dbReference type="ChEBI" id="CHEBI:30616"/>
    </ligand>
</feature>
<comment type="caution">
    <text evidence="10">The sequence shown here is derived from an EMBL/GenBank/DDBJ whole genome shotgun (WGS) entry which is preliminary data.</text>
</comment>
<comment type="similarity">
    <text evidence="1 8">Belongs to the CoaE family.</text>
</comment>
<dbReference type="InterPro" id="IPR027417">
    <property type="entry name" value="P-loop_NTPase"/>
</dbReference>
<comment type="catalytic activity">
    <reaction evidence="8">
        <text>3'-dephospho-CoA + ATP = ADP + CoA + H(+)</text>
        <dbReference type="Rhea" id="RHEA:18245"/>
        <dbReference type="ChEBI" id="CHEBI:15378"/>
        <dbReference type="ChEBI" id="CHEBI:30616"/>
        <dbReference type="ChEBI" id="CHEBI:57287"/>
        <dbReference type="ChEBI" id="CHEBI:57328"/>
        <dbReference type="ChEBI" id="CHEBI:456216"/>
        <dbReference type="EC" id="2.7.1.24"/>
    </reaction>
</comment>
<dbReference type="Gene3D" id="3.40.50.300">
    <property type="entry name" value="P-loop containing nucleotide triphosphate hydrolases"/>
    <property type="match status" value="1"/>
</dbReference>
<keyword evidence="2 8" id="KW-0963">Cytoplasm</keyword>
<keyword evidence="7 8" id="KW-0173">Coenzyme A biosynthesis</keyword>
<dbReference type="NCBIfam" id="TIGR00152">
    <property type="entry name" value="dephospho-CoA kinase"/>
    <property type="match status" value="1"/>
</dbReference>
<protein>
    <recommendedName>
        <fullName evidence="8 9">Dephospho-CoA kinase</fullName>
        <ecNumber evidence="8 9">2.7.1.24</ecNumber>
    </recommendedName>
    <alternativeName>
        <fullName evidence="8">Dephosphocoenzyme A kinase</fullName>
    </alternativeName>
</protein>
<evidence type="ECO:0000256" key="2">
    <source>
        <dbReference type="ARBA" id="ARBA00022490"/>
    </source>
</evidence>
<dbReference type="GO" id="GO:0015937">
    <property type="term" value="P:coenzyme A biosynthetic process"/>
    <property type="evidence" value="ECO:0007669"/>
    <property type="project" value="UniProtKB-UniRule"/>
</dbReference>
<keyword evidence="5 8" id="KW-0418">Kinase</keyword>
<evidence type="ECO:0000256" key="1">
    <source>
        <dbReference type="ARBA" id="ARBA00009018"/>
    </source>
</evidence>
<evidence type="ECO:0000256" key="4">
    <source>
        <dbReference type="ARBA" id="ARBA00022741"/>
    </source>
</evidence>
<proteinExistence type="inferred from homology"/>
<comment type="function">
    <text evidence="8">Catalyzes the phosphorylation of the 3'-hydroxyl group of dephosphocoenzyme A to form coenzyme A.</text>
</comment>
<dbReference type="FunFam" id="3.40.50.300:FF:000991">
    <property type="entry name" value="Dephospho-CoA kinase"/>
    <property type="match status" value="1"/>
</dbReference>
<evidence type="ECO:0000256" key="9">
    <source>
        <dbReference type="NCBIfam" id="TIGR00152"/>
    </source>
</evidence>
<reference evidence="10 11" key="1">
    <citation type="submission" date="2020-03" db="EMBL/GenBank/DDBJ databases">
        <title>Assessment of the enzymatic potential of alkaline-tolerant lipase obtained from Bacillus luteus H11 (technogenic soil) for the bioremediation of saline soils contaminated with petroleum substances.</title>
        <authorList>
            <person name="Kalwasinska A."/>
        </authorList>
    </citation>
    <scope>NUCLEOTIDE SEQUENCE [LARGE SCALE GENOMIC DNA]</scope>
    <source>
        <strain evidence="10 11">H11</strain>
    </source>
</reference>
<dbReference type="GO" id="GO:0005737">
    <property type="term" value="C:cytoplasm"/>
    <property type="evidence" value="ECO:0007669"/>
    <property type="project" value="UniProtKB-SubCell"/>
</dbReference>
<evidence type="ECO:0000256" key="3">
    <source>
        <dbReference type="ARBA" id="ARBA00022679"/>
    </source>
</evidence>
<dbReference type="AlphaFoldDB" id="A0A969PS92"/>
<comment type="subcellular location">
    <subcellularLocation>
        <location evidence="8">Cytoplasm</location>
    </subcellularLocation>
</comment>
<dbReference type="PANTHER" id="PTHR10695:SF46">
    <property type="entry name" value="BIFUNCTIONAL COENZYME A SYNTHASE-RELATED"/>
    <property type="match status" value="1"/>
</dbReference>
<dbReference type="Pfam" id="PF01121">
    <property type="entry name" value="CoaE"/>
    <property type="match status" value="1"/>
</dbReference>
<sequence>MKLGLTGSIATGKSTAAGFFREEGCPVIDADIIAREVVQPGTPALNEIKAAFGSSVIAADGTLDREKLGSVVFSDPAKREQLNAIVHPVIRRAMKQQADEAEAEHEIVVLDIPLLFENELFYLVDKTAVVYVPEKTQLERLMKRNGYSEQEARSRMESQLSIEEKKKRADFVIANCGSEQETARQVSELIEMLLQKQ</sequence>
<dbReference type="CDD" id="cd02022">
    <property type="entry name" value="DPCK"/>
    <property type="match status" value="1"/>
</dbReference>
<evidence type="ECO:0000256" key="8">
    <source>
        <dbReference type="HAMAP-Rule" id="MF_00376"/>
    </source>
</evidence>
<keyword evidence="11" id="KW-1185">Reference proteome</keyword>
<dbReference type="PANTHER" id="PTHR10695">
    <property type="entry name" value="DEPHOSPHO-COA KINASE-RELATED"/>
    <property type="match status" value="1"/>
</dbReference>
<dbReference type="HAMAP" id="MF_00376">
    <property type="entry name" value="Dephospho_CoA_kinase"/>
    <property type="match status" value="1"/>
</dbReference>
<evidence type="ECO:0000256" key="7">
    <source>
        <dbReference type="ARBA" id="ARBA00022993"/>
    </source>
</evidence>
<comment type="pathway">
    <text evidence="8">Cofactor biosynthesis; coenzyme A biosynthesis; CoA from (R)-pantothenate: step 5/5.</text>
</comment>
<evidence type="ECO:0000256" key="5">
    <source>
        <dbReference type="ARBA" id="ARBA00022777"/>
    </source>
</evidence>
<dbReference type="EMBL" id="JAATHJ010000005">
    <property type="protein sequence ID" value="NJP37023.1"/>
    <property type="molecule type" value="Genomic_DNA"/>
</dbReference>
<evidence type="ECO:0000313" key="11">
    <source>
        <dbReference type="Proteomes" id="UP000752012"/>
    </source>
</evidence>
<dbReference type="Proteomes" id="UP000752012">
    <property type="component" value="Unassembled WGS sequence"/>
</dbReference>
<dbReference type="GO" id="GO:0004140">
    <property type="term" value="F:dephospho-CoA kinase activity"/>
    <property type="evidence" value="ECO:0007669"/>
    <property type="project" value="UniProtKB-UniRule"/>
</dbReference>
<dbReference type="PROSITE" id="PS51219">
    <property type="entry name" value="DPCK"/>
    <property type="match status" value="1"/>
</dbReference>
<keyword evidence="4 8" id="KW-0547">Nucleotide-binding</keyword>
<dbReference type="InterPro" id="IPR001977">
    <property type="entry name" value="Depp_CoAkinase"/>
</dbReference>
<dbReference type="GO" id="GO:0005524">
    <property type="term" value="F:ATP binding"/>
    <property type="evidence" value="ECO:0007669"/>
    <property type="project" value="UniProtKB-UniRule"/>
</dbReference>
<evidence type="ECO:0000256" key="6">
    <source>
        <dbReference type="ARBA" id="ARBA00022840"/>
    </source>
</evidence>
<gene>
    <name evidence="8" type="primary">coaE</name>
    <name evidence="10" type="ORF">HCN83_05410</name>
</gene>
<accession>A0A969PS92</accession>